<evidence type="ECO:0000256" key="1">
    <source>
        <dbReference type="ARBA" id="ARBA00022741"/>
    </source>
</evidence>
<keyword evidence="4" id="KW-0418">Kinase</keyword>
<keyword evidence="4" id="KW-0808">Transferase</keyword>
<evidence type="ECO:0000259" key="3">
    <source>
        <dbReference type="PROSITE" id="PS50011"/>
    </source>
</evidence>
<dbReference type="Pfam" id="PF07714">
    <property type="entry name" value="PK_Tyr_Ser-Thr"/>
    <property type="match status" value="1"/>
</dbReference>
<reference evidence="4" key="1">
    <citation type="submission" date="2021-05" db="EMBL/GenBank/DDBJ databases">
        <authorList>
            <person name="Alioto T."/>
            <person name="Alioto T."/>
            <person name="Gomez Garrido J."/>
        </authorList>
    </citation>
    <scope>NUCLEOTIDE SEQUENCE</scope>
</reference>
<evidence type="ECO:0000256" key="2">
    <source>
        <dbReference type="ARBA" id="ARBA00022840"/>
    </source>
</evidence>
<dbReference type="SUPFAM" id="SSF56112">
    <property type="entry name" value="Protein kinase-like (PK-like)"/>
    <property type="match status" value="1"/>
</dbReference>
<evidence type="ECO:0000313" key="4">
    <source>
        <dbReference type="EMBL" id="CAG6632280.1"/>
    </source>
</evidence>
<dbReference type="InterPro" id="IPR011009">
    <property type="entry name" value="Kinase-like_dom_sf"/>
</dbReference>
<dbReference type="GO" id="GO:0004672">
    <property type="term" value="F:protein kinase activity"/>
    <property type="evidence" value="ECO:0007669"/>
    <property type="project" value="InterPro"/>
</dbReference>
<sequence>MAPVRSSFRRRILNQNHVYSFGCLMWEIFNKGEWPFPDLTDEQVLSQLESKKLSWKHSSRTPEYIVALHEQCTHSHPHQRLTFSSIVTQLRDVMVNLNS</sequence>
<keyword evidence="1" id="KW-0547">Nucleotide-binding</keyword>
<dbReference type="AlphaFoldDB" id="A0A8D8QIV1"/>
<protein>
    <submittedName>
        <fullName evidence="4">Inactive tyrosine-protein kinase 7</fullName>
    </submittedName>
</protein>
<proteinExistence type="predicted"/>
<dbReference type="PROSITE" id="PS50011">
    <property type="entry name" value="PROTEIN_KINASE_DOM"/>
    <property type="match status" value="1"/>
</dbReference>
<dbReference type="GO" id="GO:0002009">
    <property type="term" value="P:morphogenesis of an epithelium"/>
    <property type="evidence" value="ECO:0007669"/>
    <property type="project" value="UniProtKB-ARBA"/>
</dbReference>
<accession>A0A8D8QIV1</accession>
<keyword evidence="2" id="KW-0067">ATP-binding</keyword>
<dbReference type="InterPro" id="IPR001245">
    <property type="entry name" value="Ser-Thr/Tyr_kinase_cat_dom"/>
</dbReference>
<name>A0A8D8QIV1_9HEMI</name>
<dbReference type="GO" id="GO:0005524">
    <property type="term" value="F:ATP binding"/>
    <property type="evidence" value="ECO:0007669"/>
    <property type="project" value="UniProtKB-KW"/>
</dbReference>
<feature type="domain" description="Protein kinase" evidence="3">
    <location>
        <begin position="1"/>
        <end position="94"/>
    </location>
</feature>
<dbReference type="InterPro" id="IPR000719">
    <property type="entry name" value="Prot_kinase_dom"/>
</dbReference>
<dbReference type="InterPro" id="IPR050198">
    <property type="entry name" value="Non-receptor_tyrosine_kinases"/>
</dbReference>
<organism evidence="4">
    <name type="scientific">Cacopsylla melanoneura</name>
    <dbReference type="NCBI Taxonomy" id="428564"/>
    <lineage>
        <taxon>Eukaryota</taxon>
        <taxon>Metazoa</taxon>
        <taxon>Ecdysozoa</taxon>
        <taxon>Arthropoda</taxon>
        <taxon>Hexapoda</taxon>
        <taxon>Insecta</taxon>
        <taxon>Pterygota</taxon>
        <taxon>Neoptera</taxon>
        <taxon>Paraneoptera</taxon>
        <taxon>Hemiptera</taxon>
        <taxon>Sternorrhyncha</taxon>
        <taxon>Psylloidea</taxon>
        <taxon>Psyllidae</taxon>
        <taxon>Psyllinae</taxon>
        <taxon>Cacopsylla</taxon>
    </lineage>
</organism>
<dbReference type="PANTHER" id="PTHR24418">
    <property type="entry name" value="TYROSINE-PROTEIN KINASE"/>
    <property type="match status" value="1"/>
</dbReference>
<dbReference type="EMBL" id="HBUF01079288">
    <property type="protein sequence ID" value="CAG6632280.1"/>
    <property type="molecule type" value="Transcribed_RNA"/>
</dbReference>
<dbReference type="Gene3D" id="1.10.510.10">
    <property type="entry name" value="Transferase(Phosphotransferase) domain 1"/>
    <property type="match status" value="1"/>
</dbReference>